<name>A0AAU9TBB9_EUPED</name>
<evidence type="ECO:0000259" key="2">
    <source>
        <dbReference type="PROSITE" id="PS50240"/>
    </source>
</evidence>
<feature type="signal peptide" evidence="1">
    <location>
        <begin position="1"/>
        <end position="15"/>
    </location>
</feature>
<dbReference type="PROSITE" id="PS50240">
    <property type="entry name" value="TRYPSIN_DOM"/>
    <property type="match status" value="1"/>
</dbReference>
<dbReference type="AlphaFoldDB" id="A0AAU9TBB9"/>
<dbReference type="InterPro" id="IPR043504">
    <property type="entry name" value="Peptidase_S1_PA_chymotrypsin"/>
</dbReference>
<evidence type="ECO:0000256" key="1">
    <source>
        <dbReference type="SAM" id="SignalP"/>
    </source>
</evidence>
<dbReference type="Gene3D" id="2.40.10.10">
    <property type="entry name" value="Trypsin-like serine proteases"/>
    <property type="match status" value="2"/>
</dbReference>
<comment type="caution">
    <text evidence="3">The sequence shown here is derived from an EMBL/GenBank/DDBJ whole genome shotgun (WGS) entry which is preliminary data.</text>
</comment>
<proteinExistence type="predicted"/>
<evidence type="ECO:0000313" key="3">
    <source>
        <dbReference type="EMBL" id="CAH2083251.1"/>
    </source>
</evidence>
<dbReference type="InterPro" id="IPR001254">
    <property type="entry name" value="Trypsin_dom"/>
</dbReference>
<dbReference type="Pfam" id="PF00089">
    <property type="entry name" value="Trypsin"/>
    <property type="match status" value="1"/>
</dbReference>
<keyword evidence="1" id="KW-0732">Signal</keyword>
<feature type="domain" description="Peptidase S1" evidence="2">
    <location>
        <begin position="52"/>
        <end position="287"/>
    </location>
</feature>
<dbReference type="InterPro" id="IPR051333">
    <property type="entry name" value="CLIP_Serine_Protease"/>
</dbReference>
<dbReference type="GO" id="GO:0004252">
    <property type="term" value="F:serine-type endopeptidase activity"/>
    <property type="evidence" value="ECO:0007669"/>
    <property type="project" value="InterPro"/>
</dbReference>
<reference evidence="3" key="1">
    <citation type="submission" date="2022-03" db="EMBL/GenBank/DDBJ databases">
        <authorList>
            <person name="Tunstrom K."/>
        </authorList>
    </citation>
    <scope>NUCLEOTIDE SEQUENCE</scope>
</reference>
<evidence type="ECO:0000313" key="4">
    <source>
        <dbReference type="Proteomes" id="UP001153954"/>
    </source>
</evidence>
<dbReference type="EMBL" id="CAKOGL010000001">
    <property type="protein sequence ID" value="CAH2083251.1"/>
    <property type="molecule type" value="Genomic_DNA"/>
</dbReference>
<dbReference type="GO" id="GO:0006508">
    <property type="term" value="P:proteolysis"/>
    <property type="evidence" value="ECO:0007669"/>
    <property type="project" value="InterPro"/>
</dbReference>
<dbReference type="InterPro" id="IPR001314">
    <property type="entry name" value="Peptidase_S1A"/>
</dbReference>
<dbReference type="PANTHER" id="PTHR24260">
    <property type="match status" value="1"/>
</dbReference>
<accession>A0AAU9TBB9</accession>
<organism evidence="3 4">
    <name type="scientific">Euphydryas editha</name>
    <name type="common">Edith's checkerspot</name>
    <dbReference type="NCBI Taxonomy" id="104508"/>
    <lineage>
        <taxon>Eukaryota</taxon>
        <taxon>Metazoa</taxon>
        <taxon>Ecdysozoa</taxon>
        <taxon>Arthropoda</taxon>
        <taxon>Hexapoda</taxon>
        <taxon>Insecta</taxon>
        <taxon>Pterygota</taxon>
        <taxon>Neoptera</taxon>
        <taxon>Endopterygota</taxon>
        <taxon>Lepidoptera</taxon>
        <taxon>Glossata</taxon>
        <taxon>Ditrysia</taxon>
        <taxon>Papilionoidea</taxon>
        <taxon>Nymphalidae</taxon>
        <taxon>Nymphalinae</taxon>
        <taxon>Euphydryas</taxon>
    </lineage>
</organism>
<dbReference type="SMART" id="SM00020">
    <property type="entry name" value="Tryp_SPc"/>
    <property type="match status" value="1"/>
</dbReference>
<dbReference type="InterPro" id="IPR009003">
    <property type="entry name" value="Peptidase_S1_PA"/>
</dbReference>
<keyword evidence="4" id="KW-1185">Reference proteome</keyword>
<dbReference type="PRINTS" id="PR00722">
    <property type="entry name" value="CHYMOTRYPSIN"/>
</dbReference>
<protein>
    <recommendedName>
        <fullName evidence="2">Peptidase S1 domain-containing protein</fullName>
    </recommendedName>
</protein>
<dbReference type="SUPFAM" id="SSF50494">
    <property type="entry name" value="Trypsin-like serine proteases"/>
    <property type="match status" value="1"/>
</dbReference>
<gene>
    <name evidence="3" type="ORF">EEDITHA_LOCUS3</name>
</gene>
<sequence length="287" mass="30712">MKLFLLITGLALVSARTPFVPISLNYHEDIGIPEATRIKQAETAFDFDGSRIAGGSPSGLGVHPYTAGLLVTLTDGRVSMCGASLVSNTRLLTAARCWLTVGAQGSYIEVVLASTHLFFGGTRIITNSIELHENYNQNNLNNDIAIITIPFVGYNNNINNIEPPTGLFLSLTFSGEQVVTTGYGRYSEIGTHNNPELHHTSVEVMHNWDCSAIYGPATVTASTICTSGAGNNGPCTGDVGGPLVWTFLGERYLIGVTSFMALNGCQSNLPAGYTRISSYASWIQARL</sequence>
<dbReference type="PANTHER" id="PTHR24260:SF134">
    <property type="entry name" value="AT07769P-RELATED"/>
    <property type="match status" value="1"/>
</dbReference>
<dbReference type="Proteomes" id="UP001153954">
    <property type="component" value="Unassembled WGS sequence"/>
</dbReference>
<feature type="chain" id="PRO_5043919705" description="Peptidase S1 domain-containing protein" evidence="1">
    <location>
        <begin position="16"/>
        <end position="287"/>
    </location>
</feature>